<dbReference type="Pfam" id="PF06772">
    <property type="entry name" value="LtrA"/>
    <property type="match status" value="1"/>
</dbReference>
<evidence type="ECO:0000313" key="2">
    <source>
        <dbReference type="EMBL" id="RKN51169.1"/>
    </source>
</evidence>
<feature type="transmembrane region" description="Helical" evidence="1">
    <location>
        <begin position="282"/>
        <end position="302"/>
    </location>
</feature>
<feature type="transmembrane region" description="Helical" evidence="1">
    <location>
        <begin position="314"/>
        <end position="334"/>
    </location>
</feature>
<feature type="transmembrane region" description="Helical" evidence="1">
    <location>
        <begin position="242"/>
        <end position="261"/>
    </location>
</feature>
<dbReference type="AlphaFoldDB" id="A0A3A9ZSG4"/>
<dbReference type="OrthoDB" id="7698234at2"/>
<keyword evidence="1" id="KW-0812">Transmembrane</keyword>
<protein>
    <submittedName>
        <fullName evidence="2">Low temperature requirement protein A</fullName>
    </submittedName>
</protein>
<keyword evidence="1" id="KW-0472">Membrane</keyword>
<dbReference type="EMBL" id="RBAK01000001">
    <property type="protein sequence ID" value="RKN51169.1"/>
    <property type="molecule type" value="Genomic_DNA"/>
</dbReference>
<feature type="transmembrane region" description="Helical" evidence="1">
    <location>
        <begin position="114"/>
        <end position="135"/>
    </location>
</feature>
<evidence type="ECO:0000313" key="3">
    <source>
        <dbReference type="Proteomes" id="UP000281726"/>
    </source>
</evidence>
<keyword evidence="1" id="KW-1133">Transmembrane helix</keyword>
<feature type="transmembrane region" description="Helical" evidence="1">
    <location>
        <begin position="21"/>
        <end position="39"/>
    </location>
</feature>
<feature type="transmembrane region" description="Helical" evidence="1">
    <location>
        <begin position="346"/>
        <end position="377"/>
    </location>
</feature>
<accession>A0A3A9ZSG4</accession>
<dbReference type="Proteomes" id="UP000281726">
    <property type="component" value="Unassembled WGS sequence"/>
</dbReference>
<dbReference type="PANTHER" id="PTHR36840">
    <property type="entry name" value="BLL5714 PROTEIN"/>
    <property type="match status" value="1"/>
</dbReference>
<comment type="caution">
    <text evidence="2">The sequence shown here is derived from an EMBL/GenBank/DDBJ whole genome shotgun (WGS) entry which is preliminary data.</text>
</comment>
<gene>
    <name evidence="2" type="ORF">D7223_05545</name>
</gene>
<reference evidence="2 3" key="1">
    <citation type="journal article" date="2004" name="Syst. Appl. Microbiol.">
        <title>Cryptoendolithic actinomycetes from antarctic sandstone rock samples: Micromonospora endolithica sp. nov. and two isolates related to Micromonospora coerulea Jensen 1932.</title>
        <authorList>
            <person name="Hirsch P."/>
            <person name="Mevs U."/>
            <person name="Kroppenstedt R.M."/>
            <person name="Schumann P."/>
            <person name="Stackebrandt E."/>
        </authorList>
    </citation>
    <scope>NUCLEOTIDE SEQUENCE [LARGE SCALE GENOMIC DNA]</scope>
    <source>
        <strain evidence="2 3">JCM 12677</strain>
    </source>
</reference>
<organism evidence="2 3">
    <name type="scientific">Micromonospora endolithica</name>
    <dbReference type="NCBI Taxonomy" id="230091"/>
    <lineage>
        <taxon>Bacteria</taxon>
        <taxon>Bacillati</taxon>
        <taxon>Actinomycetota</taxon>
        <taxon>Actinomycetes</taxon>
        <taxon>Micromonosporales</taxon>
        <taxon>Micromonosporaceae</taxon>
        <taxon>Micromonospora</taxon>
    </lineage>
</organism>
<proteinExistence type="predicted"/>
<name>A0A3A9ZSG4_9ACTN</name>
<evidence type="ECO:0000256" key="1">
    <source>
        <dbReference type="SAM" id="Phobius"/>
    </source>
</evidence>
<feature type="transmembrane region" description="Helical" evidence="1">
    <location>
        <begin position="59"/>
        <end position="80"/>
    </location>
</feature>
<sequence length="398" mass="42943">MMPRLRVAGLGDSRSPRGATVLELLFDIVYVFALARLAGRISDDLTIVRDTLLSEAGQTVVVFVAMWLVWSLNALTTSLFDPRRPDLQVILLLSMFGTLVLAVSLPQAFGERGVIFSCTYVAIQVGRPLYLTLALRGHPRQRGMLRALTWHSASGVLWIAGGASGGTGRGILWTAAVAIEVVGSATRWPVPGLGVTWQWGDRLSVDHLAERYNQFFMIALAEVLLETGAAISYPGLSTERTAALVAAFLTVVAFWRIYFSHVGPSRAATTGDARDALRPSEWASFSLLLMVTGIVCVAVGFGHVIEDPEPPIDWALVAVLFGGLVLFLVGRIFLERPVDQHRRCRVLAVGALVLVLVAPTMVLVPPIVMAVVASLIISAVAVSDRFFHASPVPTNPTL</sequence>
<feature type="transmembrane region" description="Helical" evidence="1">
    <location>
        <begin position="87"/>
        <end position="108"/>
    </location>
</feature>
<dbReference type="InterPro" id="IPR010640">
    <property type="entry name" value="Low_temperature_requirement_A"/>
</dbReference>
<keyword evidence="3" id="KW-1185">Reference proteome</keyword>
<dbReference type="PANTHER" id="PTHR36840:SF1">
    <property type="entry name" value="BLL5714 PROTEIN"/>
    <property type="match status" value="1"/>
</dbReference>